<proteinExistence type="predicted"/>
<feature type="binding site" evidence="4">
    <location>
        <position position="82"/>
    </location>
    <ligand>
        <name>Mg(2+)</name>
        <dbReference type="ChEBI" id="CHEBI:18420"/>
        <label>1</label>
        <note>catalytic</note>
    </ligand>
</feature>
<dbReference type="Proteomes" id="UP000032737">
    <property type="component" value="Chromosome"/>
</dbReference>
<dbReference type="PRINTS" id="PR00377">
    <property type="entry name" value="IMPHPHTASES"/>
</dbReference>
<dbReference type="InterPro" id="IPR000760">
    <property type="entry name" value="Inositol_monophosphatase-like"/>
</dbReference>
<evidence type="ECO:0000256" key="3">
    <source>
        <dbReference type="ARBA" id="ARBA00022842"/>
    </source>
</evidence>
<reference evidence="5 6" key="1">
    <citation type="journal article" date="2013" name="J. Mol. Microbiol. Biotechnol.">
        <title>Analysis of the Complete Genomes of Acholeplasma brassicae , A. palmae and A. laidlawii and Their Comparison to the Obligate Parasites from ' Candidatus Phytoplasma'.</title>
        <authorList>
            <person name="Kube M."/>
            <person name="Siewert C."/>
            <person name="Migdoll A.M."/>
            <person name="Duduk B."/>
            <person name="Holz S."/>
            <person name="Rabus R."/>
            <person name="Seemuller E."/>
            <person name="Mitrovic J."/>
            <person name="Muller I."/>
            <person name="Buttner C."/>
            <person name="Reinhardt R."/>
        </authorList>
    </citation>
    <scope>NUCLEOTIDE SEQUENCE [LARGE SCALE GENOMIC DNA]</scope>
    <source>
        <strain evidence="6">0502</strain>
    </source>
</reference>
<keyword evidence="3 4" id="KW-0460">Magnesium</keyword>
<dbReference type="PROSITE" id="PS00629">
    <property type="entry name" value="IMP_1"/>
    <property type="match status" value="1"/>
</dbReference>
<dbReference type="Gene3D" id="3.30.540.10">
    <property type="entry name" value="Fructose-1,6-Bisphosphatase, subunit A, domain 1"/>
    <property type="match status" value="1"/>
</dbReference>
<feature type="binding site" evidence="4">
    <location>
        <position position="79"/>
    </location>
    <ligand>
        <name>Mg(2+)</name>
        <dbReference type="ChEBI" id="CHEBI:18420"/>
        <label>1</label>
        <note>catalytic</note>
    </ligand>
</feature>
<feature type="binding site" evidence="4">
    <location>
        <position position="81"/>
    </location>
    <ligand>
        <name>Mg(2+)</name>
        <dbReference type="ChEBI" id="CHEBI:18420"/>
        <label>1</label>
        <note>catalytic</note>
    </ligand>
</feature>
<organism evidence="5 6">
    <name type="scientific">Acholeplasma brassicae</name>
    <dbReference type="NCBI Taxonomy" id="61635"/>
    <lineage>
        <taxon>Bacteria</taxon>
        <taxon>Bacillati</taxon>
        <taxon>Mycoplasmatota</taxon>
        <taxon>Mollicutes</taxon>
        <taxon>Acholeplasmatales</taxon>
        <taxon>Acholeplasmataceae</taxon>
        <taxon>Acholeplasma</taxon>
    </lineage>
</organism>
<dbReference type="EC" id="3.1.3.25" evidence="5"/>
<evidence type="ECO:0000313" key="6">
    <source>
        <dbReference type="Proteomes" id="UP000032737"/>
    </source>
</evidence>
<dbReference type="InterPro" id="IPR020583">
    <property type="entry name" value="Inositol_monoP_metal-BS"/>
</dbReference>
<evidence type="ECO:0000256" key="4">
    <source>
        <dbReference type="PIRSR" id="PIRSR600760-2"/>
    </source>
</evidence>
<dbReference type="SUPFAM" id="SSF56655">
    <property type="entry name" value="Carbohydrate phosphatase"/>
    <property type="match status" value="1"/>
</dbReference>
<keyword evidence="6" id="KW-1185">Reference proteome</keyword>
<dbReference type="AlphaFoldDB" id="U4KQV3"/>
<dbReference type="HOGENOM" id="CLU_044118_0_4_14"/>
<feature type="binding site" evidence="4">
    <location>
        <position position="63"/>
    </location>
    <ligand>
        <name>Mg(2+)</name>
        <dbReference type="ChEBI" id="CHEBI:18420"/>
        <label>1</label>
        <note>catalytic</note>
    </ligand>
</feature>
<dbReference type="Pfam" id="PF00459">
    <property type="entry name" value="Inositol_P"/>
    <property type="match status" value="1"/>
</dbReference>
<dbReference type="GO" id="GO:0046872">
    <property type="term" value="F:metal ion binding"/>
    <property type="evidence" value="ECO:0007669"/>
    <property type="project" value="UniProtKB-KW"/>
</dbReference>
<name>U4KQV3_9MOLU</name>
<feature type="binding site" evidence="4">
    <location>
        <position position="207"/>
    </location>
    <ligand>
        <name>Mg(2+)</name>
        <dbReference type="ChEBI" id="CHEBI:18420"/>
        <label>1</label>
        <note>catalytic</note>
    </ligand>
</feature>
<dbReference type="PANTHER" id="PTHR20854:SF4">
    <property type="entry name" value="INOSITOL-1-MONOPHOSPHATASE-RELATED"/>
    <property type="match status" value="1"/>
</dbReference>
<dbReference type="EMBL" id="FO681348">
    <property type="protein sequence ID" value="CCV65183.1"/>
    <property type="molecule type" value="Genomic_DNA"/>
</dbReference>
<dbReference type="GO" id="GO:0008934">
    <property type="term" value="F:inositol monophosphate 1-phosphatase activity"/>
    <property type="evidence" value="ECO:0007669"/>
    <property type="project" value="TreeGrafter"/>
</dbReference>
<dbReference type="STRING" id="61635.BN85301620"/>
<dbReference type="PANTHER" id="PTHR20854">
    <property type="entry name" value="INOSITOL MONOPHOSPHATASE"/>
    <property type="match status" value="1"/>
</dbReference>
<protein>
    <submittedName>
        <fullName evidence="5">Inositol-phosphate phosphatase</fullName>
        <ecNumber evidence="5">3.1.3.25</ecNumber>
    </submittedName>
</protein>
<dbReference type="GO" id="GO:0007165">
    <property type="term" value="P:signal transduction"/>
    <property type="evidence" value="ECO:0007669"/>
    <property type="project" value="TreeGrafter"/>
</dbReference>
<evidence type="ECO:0000313" key="5">
    <source>
        <dbReference type="EMBL" id="CCV65183.1"/>
    </source>
</evidence>
<evidence type="ECO:0000256" key="1">
    <source>
        <dbReference type="ARBA" id="ARBA00022723"/>
    </source>
</evidence>
<dbReference type="CDD" id="cd01637">
    <property type="entry name" value="IMPase_like"/>
    <property type="match status" value="1"/>
</dbReference>
<dbReference type="GO" id="GO:0006020">
    <property type="term" value="P:inositol metabolic process"/>
    <property type="evidence" value="ECO:0007669"/>
    <property type="project" value="TreeGrafter"/>
</dbReference>
<dbReference type="OrthoDB" id="9772456at2"/>
<dbReference type="RefSeq" id="WP_030004045.1">
    <property type="nucleotide sequence ID" value="NC_022549.1"/>
</dbReference>
<dbReference type="Gene3D" id="3.40.190.80">
    <property type="match status" value="1"/>
</dbReference>
<keyword evidence="1 4" id="KW-0479">Metal-binding</keyword>
<gene>
    <name evidence="5" type="ORF">BN85301620</name>
</gene>
<keyword evidence="2 5" id="KW-0378">Hydrolase</keyword>
<evidence type="ECO:0000256" key="2">
    <source>
        <dbReference type="ARBA" id="ARBA00022801"/>
    </source>
</evidence>
<sequence>MYQKELDLLKEVVPRIYEDATKIKKEIAYKEGNEVVTTIDLFIEQKVIDAVLKAFPNDTFLSEEFHKDGLLQNRTWLIDPIDGTSNFSVDLDLFVIQIALYDQGDFVLSYIFHPRNKDTYVAVRNKGAFLNDERYHLKDKKNNRHVLMSLVGITTKDKEKDYYKQLIDYGMSNQTKLRILGSIGLELSLASQGILNVFYSGVTNLWDIAPGILLCRESGTQLFNEHGKDYQLGDKHLFITDNETRKNLIKDILQLK</sequence>
<accession>U4KQV3</accession>
<comment type="cofactor">
    <cofactor evidence="4">
        <name>Mg(2+)</name>
        <dbReference type="ChEBI" id="CHEBI:18420"/>
    </cofactor>
</comment>
<dbReference type="KEGG" id="abra:BN85301620"/>